<gene>
    <name evidence="4" type="ORF">L484_000512</name>
</gene>
<dbReference type="InterPro" id="IPR011009">
    <property type="entry name" value="Kinase-like_dom_sf"/>
</dbReference>
<name>W9SE88_9ROSA</name>
<dbReference type="Pfam" id="PF00069">
    <property type="entry name" value="Pkinase"/>
    <property type="match status" value="1"/>
</dbReference>
<reference evidence="5" key="1">
    <citation type="submission" date="2013-01" db="EMBL/GenBank/DDBJ databases">
        <title>Draft Genome Sequence of a Mulberry Tree, Morus notabilis C.K. Schneid.</title>
        <authorList>
            <person name="He N."/>
            <person name="Zhao S."/>
        </authorList>
    </citation>
    <scope>NUCLEOTIDE SEQUENCE</scope>
</reference>
<evidence type="ECO:0000313" key="5">
    <source>
        <dbReference type="Proteomes" id="UP000030645"/>
    </source>
</evidence>
<keyword evidence="4" id="KW-0430">Lectin</keyword>
<keyword evidence="2" id="KW-0067">ATP-binding</keyword>
<evidence type="ECO:0000313" key="4">
    <source>
        <dbReference type="EMBL" id="EXC41307.1"/>
    </source>
</evidence>
<dbReference type="PROSITE" id="PS50011">
    <property type="entry name" value="PROTEIN_KINASE_DOM"/>
    <property type="match status" value="1"/>
</dbReference>
<dbReference type="GO" id="GO:0030246">
    <property type="term" value="F:carbohydrate binding"/>
    <property type="evidence" value="ECO:0007669"/>
    <property type="project" value="UniProtKB-KW"/>
</dbReference>
<keyword evidence="5" id="KW-1185">Reference proteome</keyword>
<keyword evidence="4" id="KW-0675">Receptor</keyword>
<dbReference type="OrthoDB" id="1704823at2759"/>
<dbReference type="InterPro" id="IPR050528">
    <property type="entry name" value="L-type_Lectin-RKs"/>
</dbReference>
<keyword evidence="1" id="KW-0547">Nucleotide-binding</keyword>
<feature type="domain" description="Protein kinase" evidence="3">
    <location>
        <begin position="1"/>
        <end position="135"/>
    </location>
</feature>
<dbReference type="Gene3D" id="1.10.510.10">
    <property type="entry name" value="Transferase(Phosphotransferase) domain 1"/>
    <property type="match status" value="1"/>
</dbReference>
<proteinExistence type="predicted"/>
<dbReference type="EMBL" id="KE621625">
    <property type="protein sequence ID" value="EXC41307.1"/>
    <property type="molecule type" value="Genomic_DNA"/>
</dbReference>
<keyword evidence="4" id="KW-0808">Transferase</keyword>
<accession>W9SE88</accession>
<organism evidence="4 5">
    <name type="scientific">Morus notabilis</name>
    <dbReference type="NCBI Taxonomy" id="981085"/>
    <lineage>
        <taxon>Eukaryota</taxon>
        <taxon>Viridiplantae</taxon>
        <taxon>Streptophyta</taxon>
        <taxon>Embryophyta</taxon>
        <taxon>Tracheophyta</taxon>
        <taxon>Spermatophyta</taxon>
        <taxon>Magnoliopsida</taxon>
        <taxon>eudicotyledons</taxon>
        <taxon>Gunneridae</taxon>
        <taxon>Pentapetalae</taxon>
        <taxon>rosids</taxon>
        <taxon>fabids</taxon>
        <taxon>Rosales</taxon>
        <taxon>Moraceae</taxon>
        <taxon>Moreae</taxon>
        <taxon>Morus</taxon>
    </lineage>
</organism>
<dbReference type="GO" id="GO:0005524">
    <property type="term" value="F:ATP binding"/>
    <property type="evidence" value="ECO:0007669"/>
    <property type="project" value="UniProtKB-KW"/>
</dbReference>
<dbReference type="Proteomes" id="UP000030645">
    <property type="component" value="Unassembled WGS sequence"/>
</dbReference>
<protein>
    <submittedName>
        <fullName evidence="4">Putative L-type lectin-domain containing receptor kinase VII.2</fullName>
    </submittedName>
</protein>
<keyword evidence="4" id="KW-0418">Kinase</keyword>
<dbReference type="SUPFAM" id="SSF56112">
    <property type="entry name" value="Protein kinase-like (PK-like)"/>
    <property type="match status" value="1"/>
</dbReference>
<dbReference type="eggNOG" id="ENOG502QRZ3">
    <property type="taxonomic scope" value="Eukaryota"/>
</dbReference>
<dbReference type="GO" id="GO:0004672">
    <property type="term" value="F:protein kinase activity"/>
    <property type="evidence" value="ECO:0007669"/>
    <property type="project" value="InterPro"/>
</dbReference>
<evidence type="ECO:0000256" key="1">
    <source>
        <dbReference type="ARBA" id="ARBA00022741"/>
    </source>
</evidence>
<dbReference type="AlphaFoldDB" id="W9SE88"/>
<evidence type="ECO:0000259" key="3">
    <source>
        <dbReference type="PROSITE" id="PS50011"/>
    </source>
</evidence>
<dbReference type="PANTHER" id="PTHR27007">
    <property type="match status" value="1"/>
</dbReference>
<evidence type="ECO:0000256" key="2">
    <source>
        <dbReference type="ARBA" id="ARBA00022840"/>
    </source>
</evidence>
<dbReference type="InterPro" id="IPR000719">
    <property type="entry name" value="Prot_kinase_dom"/>
</dbReference>
<dbReference type="KEGG" id="mnt:21384144"/>
<sequence>MNAKLGDFGLARMHHGQLVSNARVVGTLGYMAPELVQNGRISAQTDVFGFGVLVLEVVCGRKSIEQCLPILVDWVRRLMETGELLCALDKRLKDKSGCDMKEVEKFLFLGLLCAHPEPRGRPTMRQVVMILESGFDATDHAEENGMEAALIEGRIEATNKSRWCFGGRETHSTFEEIRHSLF</sequence>